<accession>C4J6G7</accession>
<dbReference type="AlphaFoldDB" id="C4J6G7"/>
<feature type="compositionally biased region" description="Basic and acidic residues" evidence="1">
    <location>
        <begin position="39"/>
        <end position="48"/>
    </location>
</feature>
<proteinExistence type="evidence at transcript level"/>
<dbReference type="EMBL" id="BT086414">
    <property type="protein sequence ID" value="ACR36767.1"/>
    <property type="molecule type" value="mRNA"/>
</dbReference>
<protein>
    <submittedName>
        <fullName evidence="2">Uncharacterized protein</fullName>
    </submittedName>
</protein>
<sequence>MAVLDRVLAAGRAHPLPPLFHHLPLLLGALERPVGDVAGGRRRERRGEAGVARGPLLPPGTVEVGGCDEADGALGEGEDLRGQVLAQVRGPAEVHLQLPHQLLDVAQLRHHQPAAAASSTAIDAAAYDAHLHLRRRHGTMVRNALLVVLAGRPGRTGLERGTRR</sequence>
<organism evidence="2">
    <name type="scientific">Zea mays</name>
    <name type="common">Maize</name>
    <dbReference type="NCBI Taxonomy" id="4577"/>
    <lineage>
        <taxon>Eukaryota</taxon>
        <taxon>Viridiplantae</taxon>
        <taxon>Streptophyta</taxon>
        <taxon>Embryophyta</taxon>
        <taxon>Tracheophyta</taxon>
        <taxon>Spermatophyta</taxon>
        <taxon>Magnoliopsida</taxon>
        <taxon>Liliopsida</taxon>
        <taxon>Poales</taxon>
        <taxon>Poaceae</taxon>
        <taxon>PACMAD clade</taxon>
        <taxon>Panicoideae</taxon>
        <taxon>Andropogonodae</taxon>
        <taxon>Andropogoneae</taxon>
        <taxon>Tripsacinae</taxon>
        <taxon>Zea</taxon>
    </lineage>
</organism>
<evidence type="ECO:0000256" key="1">
    <source>
        <dbReference type="SAM" id="MobiDB-lite"/>
    </source>
</evidence>
<feature type="region of interest" description="Disordered" evidence="1">
    <location>
        <begin position="38"/>
        <end position="58"/>
    </location>
</feature>
<reference evidence="2" key="1">
    <citation type="journal article" date="2009" name="PLoS Genet.">
        <title>Sequencing, mapping, and analysis of 27,455 maize full-length cDNAs.</title>
        <authorList>
            <person name="Soderlund C."/>
            <person name="Descour A."/>
            <person name="Kudrna D."/>
            <person name="Bomhoff M."/>
            <person name="Boyd L."/>
            <person name="Currie J."/>
            <person name="Angelova A."/>
            <person name="Collura K."/>
            <person name="Wissotski M."/>
            <person name="Ashley E."/>
            <person name="Morrow D."/>
            <person name="Fernandes J."/>
            <person name="Walbot V."/>
            <person name="Yu Y."/>
        </authorList>
    </citation>
    <scope>NUCLEOTIDE SEQUENCE</scope>
    <source>
        <strain evidence="2">B73</strain>
    </source>
</reference>
<reference evidence="2" key="2">
    <citation type="submission" date="2012-06" db="EMBL/GenBank/DDBJ databases">
        <authorList>
            <person name="Yu Y."/>
            <person name="Currie J."/>
            <person name="Lomeli R."/>
            <person name="Angelova A."/>
            <person name="Collura K."/>
            <person name="Wissotski M."/>
            <person name="Campos D."/>
            <person name="Kudrna D."/>
            <person name="Golser W."/>
            <person name="Ashely E."/>
            <person name="Descour A."/>
            <person name="Fernandes J."/>
            <person name="Soderlund C."/>
            <person name="Walbot V."/>
        </authorList>
    </citation>
    <scope>NUCLEOTIDE SEQUENCE</scope>
    <source>
        <strain evidence="2">B73</strain>
    </source>
</reference>
<evidence type="ECO:0000313" key="2">
    <source>
        <dbReference type="EMBL" id="ACR36767.1"/>
    </source>
</evidence>
<name>C4J6G7_MAIZE</name>